<gene>
    <name evidence="2" type="ORF">COS78_01050</name>
</gene>
<dbReference type="InterPro" id="IPR012902">
    <property type="entry name" value="N_methyl_site"/>
</dbReference>
<evidence type="ECO:0000313" key="3">
    <source>
        <dbReference type="Proteomes" id="UP000231407"/>
    </source>
</evidence>
<keyword evidence="1" id="KW-1133">Transmembrane helix</keyword>
<dbReference type="EMBL" id="PEWA01000014">
    <property type="protein sequence ID" value="PIU73661.1"/>
    <property type="molecule type" value="Genomic_DNA"/>
</dbReference>
<evidence type="ECO:0000313" key="2">
    <source>
        <dbReference type="EMBL" id="PIU73661.1"/>
    </source>
</evidence>
<evidence type="ECO:0000256" key="1">
    <source>
        <dbReference type="SAM" id="Phobius"/>
    </source>
</evidence>
<accession>A0A2M7ASR4</accession>
<dbReference type="AlphaFoldDB" id="A0A2M7ASR4"/>
<dbReference type="Pfam" id="PF07963">
    <property type="entry name" value="N_methyl"/>
    <property type="match status" value="1"/>
</dbReference>
<keyword evidence="1" id="KW-0812">Transmembrane</keyword>
<dbReference type="Proteomes" id="UP000231407">
    <property type="component" value="Unassembled WGS sequence"/>
</dbReference>
<keyword evidence="1" id="KW-0472">Membrane</keyword>
<evidence type="ECO:0008006" key="4">
    <source>
        <dbReference type="Google" id="ProtNLM"/>
    </source>
</evidence>
<feature type="transmembrane region" description="Helical" evidence="1">
    <location>
        <begin position="12"/>
        <end position="33"/>
    </location>
</feature>
<sequence length="134" mass="15107">MQTTNKNQSGISIIEVVISVGIIAIILLSIALLSTKSLQMAQMAQTRQTAISYARKGIEQVRYDRETKAWNVFLVEINNTSIYPTNEQVQPNMTRSYSIIQDSTDKVSVEVTVTWTDVKGEHNVTQTTTLTRWL</sequence>
<proteinExistence type="predicted"/>
<protein>
    <recommendedName>
        <fullName evidence="4">Type IV pilus modification protein PilV</fullName>
    </recommendedName>
</protein>
<reference evidence="3" key="1">
    <citation type="submission" date="2017-09" db="EMBL/GenBank/DDBJ databases">
        <title>Depth-based differentiation of microbial function through sediment-hosted aquifers and enrichment of novel symbionts in the deep terrestrial subsurface.</title>
        <authorList>
            <person name="Probst A.J."/>
            <person name="Ladd B."/>
            <person name="Jarett J.K."/>
            <person name="Geller-Mcgrath D.E."/>
            <person name="Sieber C.M.K."/>
            <person name="Emerson J.B."/>
            <person name="Anantharaman K."/>
            <person name="Thomas B.C."/>
            <person name="Malmstrom R."/>
            <person name="Stieglmeier M."/>
            <person name="Klingl A."/>
            <person name="Woyke T."/>
            <person name="Ryan C.M."/>
            <person name="Banfield J.F."/>
        </authorList>
    </citation>
    <scope>NUCLEOTIDE SEQUENCE [LARGE SCALE GENOMIC DNA]</scope>
</reference>
<organism evidence="2 3">
    <name type="scientific">Candidatus Shapirobacteria bacterium CG06_land_8_20_14_3_00_40_12</name>
    <dbReference type="NCBI Taxonomy" id="1974881"/>
    <lineage>
        <taxon>Bacteria</taxon>
        <taxon>Candidatus Shapironibacteriota</taxon>
    </lineage>
</organism>
<name>A0A2M7ASR4_9BACT</name>
<comment type="caution">
    <text evidence="2">The sequence shown here is derived from an EMBL/GenBank/DDBJ whole genome shotgun (WGS) entry which is preliminary data.</text>
</comment>